<dbReference type="OrthoDB" id="5867191at2759"/>
<proteinExistence type="predicted"/>
<evidence type="ECO:0000313" key="2">
    <source>
        <dbReference type="EMBL" id="RCN52433.1"/>
    </source>
</evidence>
<keyword evidence="3" id="KW-1185">Reference proteome</keyword>
<dbReference type="AlphaFoldDB" id="A0A368H738"/>
<organism evidence="2 3">
    <name type="scientific">Ancylostoma caninum</name>
    <name type="common">Dog hookworm</name>
    <dbReference type="NCBI Taxonomy" id="29170"/>
    <lineage>
        <taxon>Eukaryota</taxon>
        <taxon>Metazoa</taxon>
        <taxon>Ecdysozoa</taxon>
        <taxon>Nematoda</taxon>
        <taxon>Chromadorea</taxon>
        <taxon>Rhabditida</taxon>
        <taxon>Rhabditina</taxon>
        <taxon>Rhabditomorpha</taxon>
        <taxon>Strongyloidea</taxon>
        <taxon>Ancylostomatidae</taxon>
        <taxon>Ancylostomatinae</taxon>
        <taxon>Ancylostoma</taxon>
    </lineage>
</organism>
<name>A0A368H738_ANCCA</name>
<gene>
    <name evidence="2" type="ORF">ANCCAN_01476</name>
</gene>
<sequence length="212" mass="22980">MWIIGIAALVVGAWSAPVEVTPECAACQLFAIALNKNLVAANDVKTNPMSHCFELPQCQAPLTNCQIVRTLMAAPVGNISTAVRPEFEKVHAFLEDVVHQCETDPHAEVLADKPGPALCTMCFLIYYFFQFMNNGILNMPLLQLVPDVIKLTCMIVMNLNHEIPPPVCEALLADGALPALLKAIADSMGSFYNLIAVQAMGCPTYQTLFGVC</sequence>
<feature type="signal peptide" evidence="1">
    <location>
        <begin position="1"/>
        <end position="15"/>
    </location>
</feature>
<dbReference type="EMBL" id="JOJR01000007">
    <property type="protein sequence ID" value="RCN52433.1"/>
    <property type="molecule type" value="Genomic_DNA"/>
</dbReference>
<dbReference type="Proteomes" id="UP000252519">
    <property type="component" value="Unassembled WGS sequence"/>
</dbReference>
<keyword evidence="1" id="KW-0732">Signal</keyword>
<evidence type="ECO:0008006" key="4">
    <source>
        <dbReference type="Google" id="ProtNLM"/>
    </source>
</evidence>
<evidence type="ECO:0000313" key="3">
    <source>
        <dbReference type="Proteomes" id="UP000252519"/>
    </source>
</evidence>
<comment type="caution">
    <text evidence="2">The sequence shown here is derived from an EMBL/GenBank/DDBJ whole genome shotgun (WGS) entry which is preliminary data.</text>
</comment>
<evidence type="ECO:0000256" key="1">
    <source>
        <dbReference type="SAM" id="SignalP"/>
    </source>
</evidence>
<accession>A0A368H738</accession>
<feature type="chain" id="PRO_5016842783" description="Surfactant protein B" evidence="1">
    <location>
        <begin position="16"/>
        <end position="212"/>
    </location>
</feature>
<protein>
    <recommendedName>
        <fullName evidence="4">Surfactant protein B</fullName>
    </recommendedName>
</protein>
<reference evidence="2 3" key="1">
    <citation type="submission" date="2014-10" db="EMBL/GenBank/DDBJ databases">
        <title>Draft genome of the hookworm Ancylostoma caninum.</title>
        <authorList>
            <person name="Mitreva M."/>
        </authorList>
    </citation>
    <scope>NUCLEOTIDE SEQUENCE [LARGE SCALE GENOMIC DNA]</scope>
    <source>
        <strain evidence="2 3">Baltimore</strain>
    </source>
</reference>